<dbReference type="PRINTS" id="PR00830">
    <property type="entry name" value="ENDOLAPTASE"/>
</dbReference>
<accession>A0A423PZT9</accession>
<dbReference type="PANTHER" id="PTHR10046">
    <property type="entry name" value="ATP DEPENDENT LON PROTEASE FAMILY MEMBER"/>
    <property type="match status" value="1"/>
</dbReference>
<reference evidence="18 19" key="1">
    <citation type="submission" date="2013-10" db="EMBL/GenBank/DDBJ databases">
        <title>Salinisphaera halophila YIM 95161 Genome Sequencing.</title>
        <authorList>
            <person name="Lai Q."/>
            <person name="Li C."/>
            <person name="Shao Z."/>
        </authorList>
    </citation>
    <scope>NUCLEOTIDE SEQUENCE [LARGE SCALE GENOMIC DNA]</scope>
    <source>
        <strain evidence="18 19">YIM 95161</strain>
    </source>
</reference>
<dbReference type="Pfam" id="PF05362">
    <property type="entry name" value="Lon_C"/>
    <property type="match status" value="1"/>
</dbReference>
<dbReference type="Pfam" id="PF22667">
    <property type="entry name" value="Lon_lid"/>
    <property type="match status" value="1"/>
</dbReference>
<dbReference type="SMART" id="SM00464">
    <property type="entry name" value="LON"/>
    <property type="match status" value="1"/>
</dbReference>
<organism evidence="18 19">
    <name type="scientific">Salinisphaera orenii YIM 95161</name>
    <dbReference type="NCBI Taxonomy" id="1051139"/>
    <lineage>
        <taxon>Bacteria</taxon>
        <taxon>Pseudomonadati</taxon>
        <taxon>Pseudomonadota</taxon>
        <taxon>Gammaproteobacteria</taxon>
        <taxon>Salinisphaerales</taxon>
        <taxon>Salinisphaeraceae</taxon>
        <taxon>Salinisphaera</taxon>
    </lineage>
</organism>
<dbReference type="GO" id="GO:0043565">
    <property type="term" value="F:sequence-specific DNA binding"/>
    <property type="evidence" value="ECO:0007669"/>
    <property type="project" value="UniProtKB-UniRule"/>
</dbReference>
<dbReference type="RefSeq" id="WP_184947483.1">
    <property type="nucleotide sequence ID" value="NZ_AYKF01000072.1"/>
</dbReference>
<evidence type="ECO:0000313" key="18">
    <source>
        <dbReference type="EMBL" id="ROO31023.1"/>
    </source>
</evidence>
<dbReference type="EC" id="3.4.21.53" evidence="10 11"/>
<feature type="domain" description="Lon proteolytic" evidence="16">
    <location>
        <begin position="588"/>
        <end position="769"/>
    </location>
</feature>
<feature type="active site" evidence="10 12">
    <location>
        <position position="675"/>
    </location>
</feature>
<dbReference type="InterPro" id="IPR054594">
    <property type="entry name" value="Lon_lid"/>
</dbReference>
<keyword evidence="2 10" id="KW-0963">Cytoplasm</keyword>
<dbReference type="InterPro" id="IPR015947">
    <property type="entry name" value="PUA-like_sf"/>
</dbReference>
<dbReference type="SUPFAM" id="SSF88697">
    <property type="entry name" value="PUA domain-like"/>
    <property type="match status" value="1"/>
</dbReference>
<evidence type="ECO:0000259" key="16">
    <source>
        <dbReference type="PROSITE" id="PS51786"/>
    </source>
</evidence>
<keyword evidence="7 10" id="KW-0067">ATP-binding</keyword>
<dbReference type="Gene3D" id="1.20.58.1480">
    <property type="match status" value="1"/>
</dbReference>
<evidence type="ECO:0000256" key="8">
    <source>
        <dbReference type="ARBA" id="ARBA00023016"/>
    </source>
</evidence>
<dbReference type="Gene3D" id="1.20.5.5270">
    <property type="match status" value="1"/>
</dbReference>
<keyword evidence="4 10" id="KW-0547">Nucleotide-binding</keyword>
<evidence type="ECO:0000256" key="9">
    <source>
        <dbReference type="ARBA" id="ARBA00050665"/>
    </source>
</evidence>
<dbReference type="PIRSF" id="PIRSF001174">
    <property type="entry name" value="Lon_proteas"/>
    <property type="match status" value="1"/>
</dbReference>
<comment type="subcellular location">
    <subcellularLocation>
        <location evidence="1 10 11">Cytoplasm</location>
    </subcellularLocation>
</comment>
<gene>
    <name evidence="10" type="primary">lon</name>
    <name evidence="18" type="ORF">SAHL_07175</name>
</gene>
<evidence type="ECO:0000256" key="7">
    <source>
        <dbReference type="ARBA" id="ARBA00022840"/>
    </source>
</evidence>
<evidence type="ECO:0000256" key="15">
    <source>
        <dbReference type="SAM" id="MobiDB-lite"/>
    </source>
</evidence>
<dbReference type="HAMAP" id="MF_01973">
    <property type="entry name" value="lon_bact"/>
    <property type="match status" value="1"/>
</dbReference>
<feature type="domain" description="Lon N-terminal" evidence="17">
    <location>
        <begin position="7"/>
        <end position="200"/>
    </location>
</feature>
<dbReference type="SMART" id="SM00382">
    <property type="entry name" value="AAA"/>
    <property type="match status" value="1"/>
</dbReference>
<dbReference type="InterPro" id="IPR003111">
    <property type="entry name" value="Lon_prtase_N"/>
</dbReference>
<evidence type="ECO:0000256" key="1">
    <source>
        <dbReference type="ARBA" id="ARBA00004496"/>
    </source>
</evidence>
<dbReference type="InterPro" id="IPR014721">
    <property type="entry name" value="Ribsml_uS5_D2-typ_fold_subgr"/>
</dbReference>
<dbReference type="GO" id="GO:0005524">
    <property type="term" value="F:ATP binding"/>
    <property type="evidence" value="ECO:0007669"/>
    <property type="project" value="UniProtKB-UniRule"/>
</dbReference>
<dbReference type="Pfam" id="PF02190">
    <property type="entry name" value="LON_substr_bdg"/>
    <property type="match status" value="1"/>
</dbReference>
<dbReference type="EMBL" id="AYKF01000072">
    <property type="protein sequence ID" value="ROO31023.1"/>
    <property type="molecule type" value="Genomic_DNA"/>
</dbReference>
<keyword evidence="8 10" id="KW-0346">Stress response</keyword>
<dbReference type="InterPro" id="IPR027065">
    <property type="entry name" value="Lon_Prtase"/>
</dbReference>
<comment type="induction">
    <text evidence="10">By heat shock.</text>
</comment>
<dbReference type="SUPFAM" id="SSF52540">
    <property type="entry name" value="P-loop containing nucleoside triphosphate hydrolases"/>
    <property type="match status" value="1"/>
</dbReference>
<dbReference type="Gene3D" id="2.30.130.40">
    <property type="entry name" value="LON domain-like"/>
    <property type="match status" value="1"/>
</dbReference>
<name>A0A423PZT9_9GAMM</name>
<evidence type="ECO:0000256" key="4">
    <source>
        <dbReference type="ARBA" id="ARBA00022741"/>
    </source>
</evidence>
<evidence type="ECO:0000256" key="3">
    <source>
        <dbReference type="ARBA" id="ARBA00022670"/>
    </source>
</evidence>
<keyword evidence="6 10" id="KW-0720">Serine protease</keyword>
<keyword evidence="3 10" id="KW-0645">Protease</keyword>
<dbReference type="GO" id="GO:0034605">
    <property type="term" value="P:cellular response to heat"/>
    <property type="evidence" value="ECO:0007669"/>
    <property type="project" value="UniProtKB-UniRule"/>
</dbReference>
<dbReference type="InterPro" id="IPR008269">
    <property type="entry name" value="Lon_proteolytic"/>
</dbReference>
<dbReference type="GO" id="GO:0005737">
    <property type="term" value="C:cytoplasm"/>
    <property type="evidence" value="ECO:0007669"/>
    <property type="project" value="UniProtKB-SubCell"/>
</dbReference>
<dbReference type="InterPro" id="IPR004815">
    <property type="entry name" value="Lon_bac/euk-typ"/>
</dbReference>
<feature type="region of interest" description="Disordered" evidence="15">
    <location>
        <begin position="773"/>
        <end position="795"/>
    </location>
</feature>
<dbReference type="Proteomes" id="UP000285123">
    <property type="component" value="Unassembled WGS sequence"/>
</dbReference>
<dbReference type="InterPro" id="IPR003593">
    <property type="entry name" value="AAA+_ATPase"/>
</dbReference>
<comment type="caution">
    <text evidence="18">The sequence shown here is derived from an EMBL/GenBank/DDBJ whole genome shotgun (WGS) entry which is preliminary data.</text>
</comment>
<dbReference type="Pfam" id="PF00004">
    <property type="entry name" value="AAA"/>
    <property type="match status" value="1"/>
</dbReference>
<protein>
    <recommendedName>
        <fullName evidence="10 11">Lon protease</fullName>
        <ecNumber evidence="10 11">3.4.21.53</ecNumber>
    </recommendedName>
    <alternativeName>
        <fullName evidence="10">ATP-dependent protease La</fullName>
    </alternativeName>
</protein>
<evidence type="ECO:0000256" key="6">
    <source>
        <dbReference type="ARBA" id="ARBA00022825"/>
    </source>
</evidence>
<dbReference type="Gene3D" id="3.40.50.300">
    <property type="entry name" value="P-loop containing nucleotide triphosphate hydrolases"/>
    <property type="match status" value="1"/>
</dbReference>
<dbReference type="InterPro" id="IPR027417">
    <property type="entry name" value="P-loop_NTPase"/>
</dbReference>
<dbReference type="NCBIfam" id="NF008053">
    <property type="entry name" value="PRK10787.1"/>
    <property type="match status" value="1"/>
</dbReference>
<dbReference type="FunFam" id="1.20.5.5270:FF:000002">
    <property type="entry name" value="Lon protease homolog"/>
    <property type="match status" value="1"/>
</dbReference>
<sequence length="795" mass="87709">MAENAQVPVLPLRDVVVFPHMAIPLFVGREKSINALEAAMAEDKKILLVAQKAADIDDPGADDIYEVGTLASILQLLKLPDGTVKVLVEGADRARLSGLEEHEGSLAAGYAIIEDAEEDNAEIDALMRSAVSTFESYVKLNKKVPAELLPSLSSMDSPGRLADTIAAHLNLKLDERQDVLEIADAQSRLEHVVAKTDAEIEVLQIEKKIRGRVKQQMEKSQREYYLNEQMKAIQKELGEIDDAPNDLDELEDKIEKAGMPKEVKKKVTNEFNKLKSMSPMSAEATVVRNYLDWMVDIPWKKRSRTKIDLAKAQETLDTDHYGLERIKERIIENLAVQSRVKKIKGPILCLVGPPGVGKTSLGRSIARATNREFVRMSLGGVRDEAEIRGHRRTYIGSLPGKIIQNMAKVGVRNPLFLLDEVDKMAMDFRGDPASALLEVLDPEQNNTFGDHYLEVDYDLSQVMFVCTANTMNIPEPLLDRMEVIRLSGYTEDEKVNIGERYLLPKAMKENGLKDSELSVSDNALTDIIRRYTREAGVRNLERDISKICRKVVKELISEEKQGTAQVTKRNLDKYLGVPKYRYGRAEEQDSVGQATGLAWTEVGGELLSIESAVVPGKGKPLHTGSLGDVMQESIQAALTVIRSRVTALGIERDFMQKVDMHVHVPEGATPKDGPSAGIGMCTAMVSALTQIPVRADVAMTGEITLRGDVLPIGGLKEKLLAAHRGGIKIVVIPHENTKDLAEIPANIKNRLDIRPVRKIDEVLEIALTRQPQPLAEDSAGAETTGKNDPAGVRAH</sequence>
<dbReference type="NCBIfam" id="TIGR00763">
    <property type="entry name" value="lon"/>
    <property type="match status" value="1"/>
</dbReference>
<comment type="subunit">
    <text evidence="10 11">Homohexamer. Organized in a ring with a central cavity.</text>
</comment>
<evidence type="ECO:0000259" key="17">
    <source>
        <dbReference type="PROSITE" id="PS51787"/>
    </source>
</evidence>
<dbReference type="GO" id="GO:0004176">
    <property type="term" value="F:ATP-dependent peptidase activity"/>
    <property type="evidence" value="ECO:0007669"/>
    <property type="project" value="UniProtKB-UniRule"/>
</dbReference>
<dbReference type="GO" id="GO:0006515">
    <property type="term" value="P:protein quality control for misfolded or incompletely synthesized proteins"/>
    <property type="evidence" value="ECO:0007669"/>
    <property type="project" value="UniProtKB-UniRule"/>
</dbReference>
<evidence type="ECO:0000256" key="12">
    <source>
        <dbReference type="PIRSR" id="PIRSR001174-1"/>
    </source>
</evidence>
<dbReference type="InterPro" id="IPR027543">
    <property type="entry name" value="Lon_bac"/>
</dbReference>
<dbReference type="AlphaFoldDB" id="A0A423PZT9"/>
<keyword evidence="5 10" id="KW-0378">Hydrolase</keyword>
<evidence type="ECO:0000256" key="2">
    <source>
        <dbReference type="ARBA" id="ARBA00022490"/>
    </source>
</evidence>
<dbReference type="InterPro" id="IPR020568">
    <property type="entry name" value="Ribosomal_Su5_D2-typ_SF"/>
</dbReference>
<dbReference type="GO" id="GO:0004252">
    <property type="term" value="F:serine-type endopeptidase activity"/>
    <property type="evidence" value="ECO:0007669"/>
    <property type="project" value="UniProtKB-UniRule"/>
</dbReference>
<evidence type="ECO:0000256" key="5">
    <source>
        <dbReference type="ARBA" id="ARBA00022801"/>
    </source>
</evidence>
<evidence type="ECO:0000313" key="19">
    <source>
        <dbReference type="Proteomes" id="UP000285123"/>
    </source>
</evidence>
<proteinExistence type="evidence at transcript level"/>
<evidence type="ECO:0000256" key="10">
    <source>
        <dbReference type="HAMAP-Rule" id="MF_01973"/>
    </source>
</evidence>
<dbReference type="InterPro" id="IPR046336">
    <property type="entry name" value="Lon_prtase_N_sf"/>
</dbReference>
<dbReference type="Gene3D" id="3.30.230.10">
    <property type="match status" value="1"/>
</dbReference>
<dbReference type="CDD" id="cd19500">
    <property type="entry name" value="RecA-like_Lon"/>
    <property type="match status" value="1"/>
</dbReference>
<evidence type="ECO:0000256" key="11">
    <source>
        <dbReference type="PIRNR" id="PIRNR001174"/>
    </source>
</evidence>
<dbReference type="FunFam" id="1.20.58.1480:FF:000001">
    <property type="entry name" value="Lon protease"/>
    <property type="match status" value="1"/>
</dbReference>
<dbReference type="FunFam" id="3.30.230.10:FF:000010">
    <property type="entry name" value="Lon protease"/>
    <property type="match status" value="1"/>
</dbReference>
<dbReference type="FunFam" id="3.40.50.300:FF:000021">
    <property type="entry name" value="Lon protease homolog"/>
    <property type="match status" value="1"/>
</dbReference>
<feature type="binding site" evidence="10 13">
    <location>
        <begin position="352"/>
        <end position="359"/>
    </location>
    <ligand>
        <name>ATP</name>
        <dbReference type="ChEBI" id="CHEBI:30616"/>
    </ligand>
</feature>
<dbReference type="PROSITE" id="PS51787">
    <property type="entry name" value="LON_N"/>
    <property type="match status" value="1"/>
</dbReference>
<evidence type="ECO:0000256" key="13">
    <source>
        <dbReference type="PIRSR" id="PIRSR001174-2"/>
    </source>
</evidence>
<dbReference type="FunFam" id="2.30.130.40:FF:000001">
    <property type="entry name" value="Lon protease"/>
    <property type="match status" value="1"/>
</dbReference>
<comment type="catalytic activity">
    <reaction evidence="9 10 11 14">
        <text>Hydrolysis of proteins in presence of ATP.</text>
        <dbReference type="EC" id="3.4.21.53"/>
    </reaction>
</comment>
<comment type="similarity">
    <text evidence="10 11 14">Belongs to the peptidase S16 family.</text>
</comment>
<dbReference type="SUPFAM" id="SSF54211">
    <property type="entry name" value="Ribosomal protein S5 domain 2-like"/>
    <property type="match status" value="1"/>
</dbReference>
<dbReference type="InterPro" id="IPR003959">
    <property type="entry name" value="ATPase_AAA_core"/>
</dbReference>
<evidence type="ECO:0000256" key="14">
    <source>
        <dbReference type="PROSITE-ProRule" id="PRU01122"/>
    </source>
</evidence>
<dbReference type="GO" id="GO:0016887">
    <property type="term" value="F:ATP hydrolysis activity"/>
    <property type="evidence" value="ECO:0007669"/>
    <property type="project" value="UniProtKB-UniRule"/>
</dbReference>
<dbReference type="Gene3D" id="1.10.8.60">
    <property type="match status" value="1"/>
</dbReference>
<dbReference type="PROSITE" id="PS51786">
    <property type="entry name" value="LON_PROTEOLYTIC"/>
    <property type="match status" value="1"/>
</dbReference>
<feature type="active site" evidence="10 12">
    <location>
        <position position="718"/>
    </location>
</feature>
<comment type="function">
    <text evidence="10">ATP-dependent serine protease that mediates the selective degradation of mutant and abnormal proteins as well as certain short-lived regulatory proteins. Required for cellular homeostasis and for survival from DNA damage and developmental changes induced by stress. Degrades polypeptides processively to yield small peptide fragments that are 5 to 10 amino acids long. Binds to DNA in a double-stranded, site-specific manner.</text>
</comment>